<dbReference type="GO" id="GO:0003677">
    <property type="term" value="F:DNA binding"/>
    <property type="evidence" value="ECO:0007669"/>
    <property type="project" value="InterPro"/>
</dbReference>
<evidence type="ECO:0000256" key="2">
    <source>
        <dbReference type="ARBA" id="ARBA00004123"/>
    </source>
</evidence>
<dbReference type="SMART" id="SM00484">
    <property type="entry name" value="XPGI"/>
    <property type="match status" value="1"/>
</dbReference>
<evidence type="ECO:0000313" key="14">
    <source>
        <dbReference type="Proteomes" id="UP000195602"/>
    </source>
</evidence>
<comment type="cofactor">
    <cofactor evidence="1">
        <name>Mg(2+)</name>
        <dbReference type="ChEBI" id="CHEBI:18420"/>
    </cofactor>
</comment>
<sequence length="620" mass="68332">MGVTGLLQQLKEIQEPTTLDRYRGQTLAVDTYGWLHRGLISCAQELCKDAPTASYVTSVMKKVDMLRHFGVEPYLVFDGAALPTKEGTLIERREKRERAREAAAALEKKGDRRGAWKEYMKAAAVTPEMAKSVMVELDRRRVKYVVAPYEADPQMVYLEQIGAVDAILSEDSDLLVFGCRRLVTKLSDSGGCVEINRARFSQVRAVPRLADYTPAQWRAVAILSGCDYTKGIPGVGLKTAFAAVSRTPSLHKIVLSYIEKGTVPPSFLQEAVRADLAFQFQKVFDPRARALRTLNEYPPDFEVETEILEAVCGRTLEEKIHVGICTGRIHPFTHTVLVSREQNLVLMKSRSVVDGQMGHMARKVSGSGTLAQKTQSCGALAPKTIESYFRVLQPTTRDNKTAGPKEVQKKEASKRKVAVGSENEKLSPTSKKLKRISTAPSGGSSRFFSQPHPPVPNLKQTPSSPFLTGDSEVPETSSPIKKDEQYLTDEDLDLDESADHNVGYTNTLEDSPVKLARIGRSWRERFSATSTTEGANATRISTLDISSTRVSTGRISVQRSSNSTKDKVSEYDTASSSGPPTPRAEPVSSQFKSSQRDEISESDDEPRGSLKLSRFAFSGL</sequence>
<evidence type="ECO:0000256" key="9">
    <source>
        <dbReference type="ARBA" id="ARBA00023242"/>
    </source>
</evidence>
<dbReference type="PANTHER" id="PTHR11081">
    <property type="entry name" value="FLAP ENDONUCLEASE FAMILY MEMBER"/>
    <property type="match status" value="1"/>
</dbReference>
<feature type="region of interest" description="Disordered" evidence="10">
    <location>
        <begin position="548"/>
        <end position="620"/>
    </location>
</feature>
<dbReference type="Pfam" id="PF00752">
    <property type="entry name" value="XPG_N"/>
    <property type="match status" value="1"/>
</dbReference>
<dbReference type="GO" id="GO:0046872">
    <property type="term" value="F:metal ion binding"/>
    <property type="evidence" value="ECO:0007669"/>
    <property type="project" value="UniProtKB-KW"/>
</dbReference>
<dbReference type="SUPFAM" id="SSF47807">
    <property type="entry name" value="5' to 3' exonuclease, C-terminal subdomain"/>
    <property type="match status" value="1"/>
</dbReference>
<comment type="caution">
    <text evidence="13">The sequence shown here is derived from an EMBL/GenBank/DDBJ whole genome shotgun (WGS) entry which is preliminary data.</text>
</comment>
<reference evidence="13 14" key="1">
    <citation type="submission" date="2017-04" db="EMBL/GenBank/DDBJ databases">
        <title>Draft genome of the yeast Clavispora lusitaniae type strain CBS 6936.</title>
        <authorList>
            <person name="Durrens P."/>
            <person name="Klopp C."/>
            <person name="Biteau N."/>
            <person name="Fitton-Ouhabi V."/>
            <person name="Dementhon K."/>
            <person name="Accoceberry I."/>
            <person name="Sherman D.J."/>
            <person name="Noel T."/>
        </authorList>
    </citation>
    <scope>NUCLEOTIDE SEQUENCE [LARGE SCALE GENOMIC DNA]</scope>
    <source>
        <strain evidence="13 14">CBS 6936</strain>
    </source>
</reference>
<dbReference type="AlphaFoldDB" id="A0AA91SZL6"/>
<evidence type="ECO:0000256" key="8">
    <source>
        <dbReference type="ARBA" id="ARBA00023204"/>
    </source>
</evidence>
<keyword evidence="8" id="KW-0234">DNA repair</keyword>
<evidence type="ECO:0000256" key="6">
    <source>
        <dbReference type="ARBA" id="ARBA00022801"/>
    </source>
</evidence>
<evidence type="ECO:0000256" key="3">
    <source>
        <dbReference type="ARBA" id="ARBA00022722"/>
    </source>
</evidence>
<dbReference type="InterPro" id="IPR029060">
    <property type="entry name" value="PIN-like_dom_sf"/>
</dbReference>
<dbReference type="Proteomes" id="UP000195602">
    <property type="component" value="Unassembled WGS sequence"/>
</dbReference>
<dbReference type="SUPFAM" id="SSF88723">
    <property type="entry name" value="PIN domain-like"/>
    <property type="match status" value="1"/>
</dbReference>
<feature type="compositionally biased region" description="Polar residues" evidence="10">
    <location>
        <begin position="548"/>
        <end position="563"/>
    </location>
</feature>
<keyword evidence="7" id="KW-0460">Magnesium</keyword>
<dbReference type="InterPro" id="IPR008918">
    <property type="entry name" value="HhH2"/>
</dbReference>
<keyword evidence="9" id="KW-0539">Nucleus</keyword>
<dbReference type="Gene3D" id="3.40.50.1010">
    <property type="entry name" value="5'-nuclease"/>
    <property type="match status" value="1"/>
</dbReference>
<dbReference type="InterPro" id="IPR044752">
    <property type="entry name" value="PIN-like_EXO1"/>
</dbReference>
<dbReference type="InterPro" id="IPR006084">
    <property type="entry name" value="XPG/Rad2"/>
</dbReference>
<evidence type="ECO:0000313" key="13">
    <source>
        <dbReference type="EMBL" id="OVF04489.1"/>
    </source>
</evidence>
<feature type="region of interest" description="Disordered" evidence="10">
    <location>
        <begin position="391"/>
        <end position="486"/>
    </location>
</feature>
<dbReference type="GO" id="GO:0005634">
    <property type="term" value="C:nucleus"/>
    <property type="evidence" value="ECO:0007669"/>
    <property type="project" value="UniProtKB-SubCell"/>
</dbReference>
<dbReference type="PANTHER" id="PTHR11081:SF65">
    <property type="entry name" value="DNA DAMAGE-INDUCIBLE PROTEIN DIN7-RELATED"/>
    <property type="match status" value="1"/>
</dbReference>
<organism evidence="13 14">
    <name type="scientific">Clavispora lusitaniae</name>
    <name type="common">Candida lusitaniae</name>
    <dbReference type="NCBI Taxonomy" id="36911"/>
    <lineage>
        <taxon>Eukaryota</taxon>
        <taxon>Fungi</taxon>
        <taxon>Dikarya</taxon>
        <taxon>Ascomycota</taxon>
        <taxon>Saccharomycotina</taxon>
        <taxon>Pichiomycetes</taxon>
        <taxon>Metschnikowiaceae</taxon>
        <taxon>Clavispora</taxon>
    </lineage>
</organism>
<dbReference type="PRINTS" id="PR00853">
    <property type="entry name" value="XPGRADSUPER"/>
</dbReference>
<accession>A0AA91SZL6</accession>
<name>A0AA91SZL6_CLALS</name>
<gene>
    <name evidence="13" type="ORF">A9F13_27g00297</name>
</gene>
<keyword evidence="3" id="KW-0540">Nuclease</keyword>
<dbReference type="SMART" id="SM00485">
    <property type="entry name" value="XPGN"/>
    <property type="match status" value="1"/>
</dbReference>
<dbReference type="InterPro" id="IPR036279">
    <property type="entry name" value="5-3_exonuclease_C_sf"/>
</dbReference>
<protein>
    <submittedName>
        <fullName evidence="13">Rad2 family nuclease</fullName>
    </submittedName>
</protein>
<dbReference type="InterPro" id="IPR006085">
    <property type="entry name" value="XPG_DNA_repair_N"/>
</dbReference>
<dbReference type="GO" id="GO:0017108">
    <property type="term" value="F:5'-flap endonuclease activity"/>
    <property type="evidence" value="ECO:0007669"/>
    <property type="project" value="TreeGrafter"/>
</dbReference>
<keyword evidence="4" id="KW-0479">Metal-binding</keyword>
<dbReference type="CDD" id="cd09857">
    <property type="entry name" value="PIN_EXO1"/>
    <property type="match status" value="1"/>
</dbReference>
<proteinExistence type="predicted"/>
<evidence type="ECO:0000259" key="12">
    <source>
        <dbReference type="SMART" id="SM00485"/>
    </source>
</evidence>
<evidence type="ECO:0000256" key="5">
    <source>
        <dbReference type="ARBA" id="ARBA00022763"/>
    </source>
</evidence>
<evidence type="ECO:0000259" key="11">
    <source>
        <dbReference type="SMART" id="SM00484"/>
    </source>
</evidence>
<dbReference type="InterPro" id="IPR006086">
    <property type="entry name" value="XPG-I_dom"/>
</dbReference>
<dbReference type="GO" id="GO:0006281">
    <property type="term" value="P:DNA repair"/>
    <property type="evidence" value="ECO:0007669"/>
    <property type="project" value="UniProtKB-KW"/>
</dbReference>
<dbReference type="Pfam" id="PF00867">
    <property type="entry name" value="XPG_I"/>
    <property type="match status" value="1"/>
</dbReference>
<evidence type="ECO:0000256" key="4">
    <source>
        <dbReference type="ARBA" id="ARBA00022723"/>
    </source>
</evidence>
<evidence type="ECO:0000256" key="10">
    <source>
        <dbReference type="SAM" id="MobiDB-lite"/>
    </source>
</evidence>
<comment type="subcellular location">
    <subcellularLocation>
        <location evidence="2">Nucleus</location>
    </subcellularLocation>
</comment>
<feature type="domain" description="XPG-I" evidence="11">
    <location>
        <begin position="138"/>
        <end position="209"/>
    </location>
</feature>
<dbReference type="EMBL" id="LYUB02000027">
    <property type="protein sequence ID" value="OVF04489.1"/>
    <property type="molecule type" value="Genomic_DNA"/>
</dbReference>
<feature type="compositionally biased region" description="Polar residues" evidence="10">
    <location>
        <begin position="438"/>
        <end position="448"/>
    </location>
</feature>
<feature type="domain" description="XPG N-terminal" evidence="12">
    <location>
        <begin position="1"/>
        <end position="99"/>
    </location>
</feature>
<dbReference type="Gene3D" id="1.10.150.20">
    <property type="entry name" value="5' to 3' exonuclease, C-terminal subdomain"/>
    <property type="match status" value="1"/>
</dbReference>
<evidence type="ECO:0000256" key="7">
    <source>
        <dbReference type="ARBA" id="ARBA00022842"/>
    </source>
</evidence>
<keyword evidence="6" id="KW-0378">Hydrolase</keyword>
<dbReference type="FunFam" id="3.40.50.1010:FF:000002">
    <property type="entry name" value="Exonuclease 1, putative"/>
    <property type="match status" value="1"/>
</dbReference>
<dbReference type="KEGG" id="clus:A9F13_27g00297"/>
<evidence type="ECO:0000256" key="1">
    <source>
        <dbReference type="ARBA" id="ARBA00001946"/>
    </source>
</evidence>
<keyword evidence="5" id="KW-0227">DNA damage</keyword>
<dbReference type="SMART" id="SM00279">
    <property type="entry name" value="HhH2"/>
    <property type="match status" value="1"/>
</dbReference>